<dbReference type="SUPFAM" id="SSF54001">
    <property type="entry name" value="Cysteine proteinases"/>
    <property type="match status" value="1"/>
</dbReference>
<protein>
    <submittedName>
        <fullName evidence="8">NlpC/P60 family protein</fullName>
    </submittedName>
</protein>
<keyword evidence="3" id="KW-0378">Hydrolase</keyword>
<dbReference type="InterPro" id="IPR002477">
    <property type="entry name" value="Peptidoglycan-bd-like"/>
</dbReference>
<feature type="region of interest" description="Disordered" evidence="5">
    <location>
        <begin position="90"/>
        <end position="117"/>
    </location>
</feature>
<proteinExistence type="inferred from homology"/>
<evidence type="ECO:0000313" key="8">
    <source>
        <dbReference type="EMBL" id="MFC5714018.1"/>
    </source>
</evidence>
<evidence type="ECO:0000256" key="2">
    <source>
        <dbReference type="ARBA" id="ARBA00022670"/>
    </source>
</evidence>
<dbReference type="RefSeq" id="WP_385942525.1">
    <property type="nucleotide sequence ID" value="NZ_JBHSOZ010000009.1"/>
</dbReference>
<organism evidence="8 9">
    <name type="scientific">Thalassorhabdus alkalitolerans</name>
    <dbReference type="NCBI Taxonomy" id="2282697"/>
    <lineage>
        <taxon>Bacteria</taxon>
        <taxon>Bacillati</taxon>
        <taxon>Bacillota</taxon>
        <taxon>Bacilli</taxon>
        <taxon>Bacillales</taxon>
        <taxon>Bacillaceae</taxon>
        <taxon>Thalassorhabdus</taxon>
    </lineage>
</organism>
<dbReference type="EMBL" id="JBHSOZ010000009">
    <property type="protein sequence ID" value="MFC5714018.1"/>
    <property type="molecule type" value="Genomic_DNA"/>
</dbReference>
<gene>
    <name evidence="8" type="ORF">ACFPU1_14750</name>
</gene>
<feature type="domain" description="NlpC/P60" evidence="7">
    <location>
        <begin position="117"/>
        <end position="234"/>
    </location>
</feature>
<reference evidence="9" key="1">
    <citation type="journal article" date="2019" name="Int. J. Syst. Evol. Microbiol.">
        <title>The Global Catalogue of Microorganisms (GCM) 10K type strain sequencing project: providing services to taxonomists for standard genome sequencing and annotation.</title>
        <authorList>
            <consortium name="The Broad Institute Genomics Platform"/>
            <consortium name="The Broad Institute Genome Sequencing Center for Infectious Disease"/>
            <person name="Wu L."/>
            <person name="Ma J."/>
        </authorList>
    </citation>
    <scope>NUCLEOTIDE SEQUENCE [LARGE SCALE GENOMIC DNA]</scope>
    <source>
        <strain evidence="9">CECT 7184</strain>
    </source>
</reference>
<dbReference type="Pfam" id="PF00877">
    <property type="entry name" value="NLPC_P60"/>
    <property type="match status" value="1"/>
</dbReference>
<dbReference type="InterPro" id="IPR000064">
    <property type="entry name" value="NLP_P60_dom"/>
</dbReference>
<dbReference type="PANTHER" id="PTHR47053">
    <property type="entry name" value="MUREIN DD-ENDOPEPTIDASE MEPH-RELATED"/>
    <property type="match status" value="1"/>
</dbReference>
<dbReference type="PANTHER" id="PTHR47053:SF1">
    <property type="entry name" value="MUREIN DD-ENDOPEPTIDASE MEPH-RELATED"/>
    <property type="match status" value="1"/>
</dbReference>
<keyword evidence="2" id="KW-0645">Protease</keyword>
<dbReference type="Proteomes" id="UP001596142">
    <property type="component" value="Unassembled WGS sequence"/>
</dbReference>
<feature type="signal peptide" evidence="6">
    <location>
        <begin position="1"/>
        <end position="23"/>
    </location>
</feature>
<evidence type="ECO:0000259" key="7">
    <source>
        <dbReference type="PROSITE" id="PS51935"/>
    </source>
</evidence>
<feature type="chain" id="PRO_5046124919" evidence="6">
    <location>
        <begin position="24"/>
        <end position="234"/>
    </location>
</feature>
<name>A0ABW0YNF0_9BACI</name>
<dbReference type="InterPro" id="IPR038765">
    <property type="entry name" value="Papain-like_cys_pep_sf"/>
</dbReference>
<evidence type="ECO:0000256" key="6">
    <source>
        <dbReference type="SAM" id="SignalP"/>
    </source>
</evidence>
<dbReference type="Gene3D" id="1.10.101.10">
    <property type="entry name" value="PGBD-like superfamily/PGBD"/>
    <property type="match status" value="1"/>
</dbReference>
<dbReference type="SUPFAM" id="SSF47090">
    <property type="entry name" value="PGBD-like"/>
    <property type="match status" value="1"/>
</dbReference>
<sequence length="234" mass="24536">MKKFVISAALAGGLFLAPTAADAAFGDNTLRVGMSNGEVSQLQETLKEEGHFNHSVTGYFGPITRQAVIDFQREQNIQVDGIVGPQTFGEMNVSGNGSSTTTSTSSNQTQVAGASTTSNATGIVNTAKSLQGTPYVWGGTSPSGFDCSGFIQYAFNQNGKSIPRTVSEMYNASTKVSNPQVGDLVFFETRTGPSHAGIYIGNNQFVHSGSSTGVTVASLSNSYWSQTYIGAGRI</sequence>
<keyword evidence="6" id="KW-0732">Signal</keyword>
<evidence type="ECO:0000256" key="5">
    <source>
        <dbReference type="SAM" id="MobiDB-lite"/>
    </source>
</evidence>
<comment type="similarity">
    <text evidence="1">Belongs to the peptidase C40 family.</text>
</comment>
<dbReference type="Pfam" id="PF01471">
    <property type="entry name" value="PG_binding_1"/>
    <property type="match status" value="1"/>
</dbReference>
<dbReference type="PROSITE" id="PS51935">
    <property type="entry name" value="NLPC_P60"/>
    <property type="match status" value="1"/>
</dbReference>
<keyword evidence="9" id="KW-1185">Reference proteome</keyword>
<keyword evidence="4" id="KW-0788">Thiol protease</keyword>
<accession>A0ABW0YNF0</accession>
<evidence type="ECO:0000256" key="3">
    <source>
        <dbReference type="ARBA" id="ARBA00022801"/>
    </source>
</evidence>
<dbReference type="InterPro" id="IPR051202">
    <property type="entry name" value="Peptidase_C40"/>
</dbReference>
<dbReference type="Gene3D" id="3.90.1720.10">
    <property type="entry name" value="endopeptidase domain like (from Nostoc punctiforme)"/>
    <property type="match status" value="1"/>
</dbReference>
<feature type="compositionally biased region" description="Low complexity" evidence="5">
    <location>
        <begin position="94"/>
        <end position="110"/>
    </location>
</feature>
<comment type="caution">
    <text evidence="8">The sequence shown here is derived from an EMBL/GenBank/DDBJ whole genome shotgun (WGS) entry which is preliminary data.</text>
</comment>
<evidence type="ECO:0000313" key="9">
    <source>
        <dbReference type="Proteomes" id="UP001596142"/>
    </source>
</evidence>
<dbReference type="InterPro" id="IPR036365">
    <property type="entry name" value="PGBD-like_sf"/>
</dbReference>
<evidence type="ECO:0000256" key="1">
    <source>
        <dbReference type="ARBA" id="ARBA00007074"/>
    </source>
</evidence>
<dbReference type="InterPro" id="IPR036366">
    <property type="entry name" value="PGBDSf"/>
</dbReference>
<evidence type="ECO:0000256" key="4">
    <source>
        <dbReference type="ARBA" id="ARBA00022807"/>
    </source>
</evidence>